<keyword evidence="2" id="KW-1185">Reference proteome</keyword>
<organism evidence="1 2">
    <name type="scientific">Trichothecium roseum</name>
    <dbReference type="NCBI Taxonomy" id="47278"/>
    <lineage>
        <taxon>Eukaryota</taxon>
        <taxon>Fungi</taxon>
        <taxon>Dikarya</taxon>
        <taxon>Ascomycota</taxon>
        <taxon>Pezizomycotina</taxon>
        <taxon>Sordariomycetes</taxon>
        <taxon>Hypocreomycetidae</taxon>
        <taxon>Hypocreales</taxon>
        <taxon>Hypocreales incertae sedis</taxon>
        <taxon>Trichothecium</taxon>
    </lineage>
</organism>
<accession>A0ACC0VDM8</accession>
<gene>
    <name evidence="1" type="ORF">N3K66_000928</name>
</gene>
<dbReference type="Proteomes" id="UP001163324">
    <property type="component" value="Chromosome 1"/>
</dbReference>
<evidence type="ECO:0000313" key="2">
    <source>
        <dbReference type="Proteomes" id="UP001163324"/>
    </source>
</evidence>
<comment type="caution">
    <text evidence="1">The sequence shown here is derived from an EMBL/GenBank/DDBJ whole genome shotgun (WGS) entry which is preliminary data.</text>
</comment>
<protein>
    <submittedName>
        <fullName evidence="1">Uncharacterized protein</fullName>
    </submittedName>
</protein>
<name>A0ACC0VDM8_9HYPO</name>
<proteinExistence type="predicted"/>
<dbReference type="EMBL" id="CM047940">
    <property type="protein sequence ID" value="KAI9904399.1"/>
    <property type="molecule type" value="Genomic_DNA"/>
</dbReference>
<evidence type="ECO:0000313" key="1">
    <source>
        <dbReference type="EMBL" id="KAI9904399.1"/>
    </source>
</evidence>
<reference evidence="1" key="1">
    <citation type="submission" date="2022-10" db="EMBL/GenBank/DDBJ databases">
        <title>Complete Genome of Trichothecium roseum strain YXFP-22015, a Plant Pathogen Isolated from Citrus.</title>
        <authorList>
            <person name="Wang Y."/>
            <person name="Zhu L."/>
        </authorList>
    </citation>
    <scope>NUCLEOTIDE SEQUENCE</scope>
    <source>
        <strain evidence="1">YXFP-22015</strain>
    </source>
</reference>
<sequence length="613" mass="68734">MISLKQLPSALLALLACAPDARAEREMFSSQHLYDWGYYGLSPRTEYRSFGLTSPLVNVLRWDEKCDNGYYLLTPRGRWVEQPGPTIIDSRGNLVWTSDAYGSVTDLQMQTYNGSNYLTFWRPVEGIKFGFGRGEHVMLDESYDVYQTFRPVGEGLLGDLHEFRITEDGTALLTVYDSKPADLSAIGGPEQGWLMDSMFQELDIETGELLFEWRASEHLELTDTIRYFAGADDGLSPDHGYDFFHINSLDKDRDGNYIVSGRHTSTIHCISPDGSLLWTLGGKKNDFSDLSEGTATDFTYQHHVRIEEDDTISLFDNAKAERDGPTTPHDFSRGLVIQLDTKARTAQTLHQVYDRRSPKHAVSQGSAQVVNGGHGMIVDYGHMPALTEFDLDTDEVLCDLHVGPWVLFKTGFIGSYRAFKGAWVGRPRQSPSVYLAPAERTLYVSWNGATEVSKWVLEGAEYDTLEDGGDWDALAEKTKESFETSFKLDSGMHQYVRVAAVDKDGQVLKRSPILHTSIGNSKGADPLAIILWLLDWAVTLVILAAILFTGGFLQVIMARNGIKFRLPCRRCRPLKRISRDLPSLPLWGTPAGGKHELEPLYDDDDSEDERKSV</sequence>